<evidence type="ECO:0000313" key="3">
    <source>
        <dbReference type="Proteomes" id="UP000325313"/>
    </source>
</evidence>
<dbReference type="AlphaFoldDB" id="A0A5B0RJD7"/>
<protein>
    <submittedName>
        <fullName evidence="2">Uncharacterized protein</fullName>
    </submittedName>
</protein>
<proteinExistence type="predicted"/>
<organism evidence="2 3">
    <name type="scientific">Puccinia graminis f. sp. tritici</name>
    <dbReference type="NCBI Taxonomy" id="56615"/>
    <lineage>
        <taxon>Eukaryota</taxon>
        <taxon>Fungi</taxon>
        <taxon>Dikarya</taxon>
        <taxon>Basidiomycota</taxon>
        <taxon>Pucciniomycotina</taxon>
        <taxon>Pucciniomycetes</taxon>
        <taxon>Pucciniales</taxon>
        <taxon>Pucciniaceae</taxon>
        <taxon>Puccinia</taxon>
    </lineage>
</organism>
<feature type="region of interest" description="Disordered" evidence="1">
    <location>
        <begin position="35"/>
        <end position="101"/>
    </location>
</feature>
<dbReference type="EMBL" id="VDEP01000175">
    <property type="protein sequence ID" value="KAA1125797.1"/>
    <property type="molecule type" value="Genomic_DNA"/>
</dbReference>
<accession>A0A5B0RJD7</accession>
<name>A0A5B0RJD7_PUCGR</name>
<reference evidence="2 3" key="1">
    <citation type="submission" date="2019-05" db="EMBL/GenBank/DDBJ databases">
        <title>Emergence of the Ug99 lineage of the wheat stem rust pathogen through somatic hybridization.</title>
        <authorList>
            <person name="Li F."/>
            <person name="Upadhyaya N.M."/>
            <person name="Sperschneider J."/>
            <person name="Matny O."/>
            <person name="Nguyen-Phuc H."/>
            <person name="Mago R."/>
            <person name="Raley C."/>
            <person name="Miller M.E."/>
            <person name="Silverstein K.A.T."/>
            <person name="Henningsen E."/>
            <person name="Hirsch C.D."/>
            <person name="Visser B."/>
            <person name="Pretorius Z.A."/>
            <person name="Steffenson B.J."/>
            <person name="Schwessinger B."/>
            <person name="Dodds P.N."/>
            <person name="Figueroa M."/>
        </authorList>
    </citation>
    <scope>NUCLEOTIDE SEQUENCE [LARGE SCALE GENOMIC DNA]</scope>
    <source>
        <strain evidence="2 3">Ug99</strain>
    </source>
</reference>
<comment type="caution">
    <text evidence="2">The sequence shown here is derived from an EMBL/GenBank/DDBJ whole genome shotgun (WGS) entry which is preliminary data.</text>
</comment>
<dbReference type="Proteomes" id="UP000325313">
    <property type="component" value="Unassembled WGS sequence"/>
</dbReference>
<evidence type="ECO:0000313" key="2">
    <source>
        <dbReference type="EMBL" id="KAA1125797.1"/>
    </source>
</evidence>
<gene>
    <name evidence="2" type="ORF">PGTUg99_020912</name>
</gene>
<evidence type="ECO:0000256" key="1">
    <source>
        <dbReference type="SAM" id="MobiDB-lite"/>
    </source>
</evidence>
<sequence>MKVADTAWQERRNVECRAGRLLTIARAGSVLTGRGVPSIGGPGMARQARSEPLSEHAGVPRPSGTRGLLSPSAVSSEDHGGLGSSRLPVTGGSGPDGLHRYINTSMNELAGLHNSQTGRELPHILAEREADRHRTGHFPSRPDKIASSTRKAILKPTNVGTLHAVHTRSGRGICPADIHIWQTSRELLFLSQPTMVEELARSIDYEADRHPARHWPSRPSHSACSARAAIF</sequence>